<dbReference type="InterPro" id="IPR010827">
    <property type="entry name" value="BamA/TamA_POTRA"/>
</dbReference>
<evidence type="ECO:0000256" key="3">
    <source>
        <dbReference type="ARBA" id="ARBA00023136"/>
    </source>
</evidence>
<evidence type="ECO:0000259" key="7">
    <source>
        <dbReference type="Pfam" id="PF07244"/>
    </source>
</evidence>
<keyword evidence="9" id="KW-1185">Reference proteome</keyword>
<dbReference type="EMBL" id="JBHUFC010000006">
    <property type="protein sequence ID" value="MFD1788785.1"/>
    <property type="molecule type" value="Genomic_DNA"/>
</dbReference>
<feature type="domain" description="POTRA" evidence="7">
    <location>
        <begin position="231"/>
        <end position="292"/>
    </location>
</feature>
<accession>A0ABW4NHJ4</accession>
<evidence type="ECO:0000313" key="8">
    <source>
        <dbReference type="EMBL" id="MFD1788785.1"/>
    </source>
</evidence>
<evidence type="ECO:0000256" key="2">
    <source>
        <dbReference type="ARBA" id="ARBA00022452"/>
    </source>
</evidence>
<gene>
    <name evidence="8" type="ORF">ACFSC3_14560</name>
</gene>
<keyword evidence="2" id="KW-0812">Transmembrane</keyword>
<feature type="signal peptide" evidence="5">
    <location>
        <begin position="1"/>
        <end position="17"/>
    </location>
</feature>
<evidence type="ECO:0000259" key="6">
    <source>
        <dbReference type="Pfam" id="PF01103"/>
    </source>
</evidence>
<sequence length="734" mass="79062">MMSLWLLAGAVSLPALAHGQINQPKPNQGAPSKLPDASQRQPQQQGAVVADPQGDAPIVPDATFEKEVPQLSSDPNAPLEPIEDFAAPATVAPASAAQPSVAGDTVAAQVAQDGELAKPLAPLSSFNVEPVEIAGVEDAPASEIRYETRIEGLDAIGLTDRFNALSALKDDKDAPNAVIVAARAREDEELAKRLMRAIGYYDGTATSTIEPLKDQQGRVRAIVTAIPGAQYKLGSITVRAEPTVPQGLIERELPLKVGEPIDAERIQGAEANVSLKLPQQGYAFAEVGQRDILLDDATHLGDYTLPVTTGPRGSFGRIVTKGDPVFETDHIEVLRRYRPGELYDARKVDDLRQALVATSLFQSVAVEPQRTGRAGPDGTEDVDLLITQNKGPARTLAGQIGYGTGEGFTLQGSWTHRNLFPPEGALIASGIAGTQQQGLGVTFRRSNAGKRDRTVSATVSANRQNYDAYEAFTGTLAGRISYDSTPIWQKKWTYFYGFELVGTNEDVYDFSLSDRVRRTYFIGALPAYLGYDSSDDLLNPTKGFRVKLNLSPEASMNRGTRPYVRGMLEGTAYYPVTSSIVIAGRARVGAIGGIARDDLAPSRRYYAGGGGSVRGFGFQELGPKTEEPNPKFDPDDPETKEPRTIFRPVGGRSFNEFAIEARYRFGNFGIVPFLDAGQVYDSTLPKGSDLRFGAGIGGRFYTNFGPMRIDVATPIARKPGESKIALYLSIGQAF</sequence>
<dbReference type="Gene3D" id="2.40.160.50">
    <property type="entry name" value="membrane protein fhac: a member of the omp85/tpsb transporter family"/>
    <property type="match status" value="1"/>
</dbReference>
<keyword evidence="2" id="KW-1134">Transmembrane beta strand</keyword>
<comment type="caution">
    <text evidence="8">The sequence shown here is derived from an EMBL/GenBank/DDBJ whole genome shotgun (WGS) entry which is preliminary data.</text>
</comment>
<dbReference type="Pfam" id="PF07244">
    <property type="entry name" value="POTRA"/>
    <property type="match status" value="1"/>
</dbReference>
<dbReference type="RefSeq" id="WP_380941164.1">
    <property type="nucleotide sequence ID" value="NZ_JBHUFC010000006.1"/>
</dbReference>
<feature type="compositionally biased region" description="Basic and acidic residues" evidence="4">
    <location>
        <begin position="623"/>
        <end position="642"/>
    </location>
</feature>
<evidence type="ECO:0000256" key="5">
    <source>
        <dbReference type="SAM" id="SignalP"/>
    </source>
</evidence>
<dbReference type="InterPro" id="IPR000184">
    <property type="entry name" value="Bac_surfAg_D15"/>
</dbReference>
<dbReference type="Proteomes" id="UP001597283">
    <property type="component" value="Unassembled WGS sequence"/>
</dbReference>
<keyword evidence="5" id="KW-0732">Signal</keyword>
<feature type="compositionally biased region" description="Polar residues" evidence="4">
    <location>
        <begin position="20"/>
        <end position="30"/>
    </location>
</feature>
<evidence type="ECO:0000313" key="9">
    <source>
        <dbReference type="Proteomes" id="UP001597283"/>
    </source>
</evidence>
<name>A0ABW4NHJ4_9SPHN</name>
<feature type="region of interest" description="Disordered" evidence="4">
    <location>
        <begin position="19"/>
        <end position="60"/>
    </location>
</feature>
<dbReference type="PANTHER" id="PTHR12815:SF42">
    <property type="entry name" value="BACTERIAL SURFACE ANTIGEN (D15) DOMAIN-CONTAINING PROTEIN"/>
    <property type="match status" value="1"/>
</dbReference>
<evidence type="ECO:0000256" key="1">
    <source>
        <dbReference type="ARBA" id="ARBA00004370"/>
    </source>
</evidence>
<proteinExistence type="predicted"/>
<organism evidence="8 9">
    <name type="scientific">Sphingomonas floccifaciens</name>
    <dbReference type="NCBI Taxonomy" id="1844115"/>
    <lineage>
        <taxon>Bacteria</taxon>
        <taxon>Pseudomonadati</taxon>
        <taxon>Pseudomonadota</taxon>
        <taxon>Alphaproteobacteria</taxon>
        <taxon>Sphingomonadales</taxon>
        <taxon>Sphingomonadaceae</taxon>
        <taxon>Sphingomonas</taxon>
    </lineage>
</organism>
<dbReference type="PANTHER" id="PTHR12815">
    <property type="entry name" value="SORTING AND ASSEMBLY MACHINERY SAMM50 PROTEIN FAMILY MEMBER"/>
    <property type="match status" value="1"/>
</dbReference>
<feature type="domain" description="Bacterial surface antigen (D15)" evidence="6">
    <location>
        <begin position="432"/>
        <end position="734"/>
    </location>
</feature>
<dbReference type="Gene3D" id="3.10.20.310">
    <property type="entry name" value="membrane protein fhac"/>
    <property type="match status" value="2"/>
</dbReference>
<evidence type="ECO:0000256" key="4">
    <source>
        <dbReference type="SAM" id="MobiDB-lite"/>
    </source>
</evidence>
<keyword evidence="3" id="KW-0472">Membrane</keyword>
<dbReference type="InterPro" id="IPR039910">
    <property type="entry name" value="D15-like"/>
</dbReference>
<comment type="subcellular location">
    <subcellularLocation>
        <location evidence="1">Membrane</location>
    </subcellularLocation>
</comment>
<dbReference type="Pfam" id="PF01103">
    <property type="entry name" value="Omp85"/>
    <property type="match status" value="1"/>
</dbReference>
<protein>
    <submittedName>
        <fullName evidence="8">BamA/TamA family outer membrane protein</fullName>
    </submittedName>
</protein>
<reference evidence="9" key="1">
    <citation type="journal article" date="2019" name="Int. J. Syst. Evol. Microbiol.">
        <title>The Global Catalogue of Microorganisms (GCM) 10K type strain sequencing project: providing services to taxonomists for standard genome sequencing and annotation.</title>
        <authorList>
            <consortium name="The Broad Institute Genomics Platform"/>
            <consortium name="The Broad Institute Genome Sequencing Center for Infectious Disease"/>
            <person name="Wu L."/>
            <person name="Ma J."/>
        </authorList>
    </citation>
    <scope>NUCLEOTIDE SEQUENCE [LARGE SCALE GENOMIC DNA]</scope>
    <source>
        <strain evidence="9">Q85</strain>
    </source>
</reference>
<feature type="region of interest" description="Disordered" evidence="4">
    <location>
        <begin position="617"/>
        <end position="642"/>
    </location>
</feature>
<feature type="chain" id="PRO_5046754692" evidence="5">
    <location>
        <begin position="18"/>
        <end position="734"/>
    </location>
</feature>